<comment type="caution">
    <text evidence="2">The sequence shown here is derived from an EMBL/GenBank/DDBJ whole genome shotgun (WGS) entry which is preliminary data.</text>
</comment>
<keyword evidence="1" id="KW-0812">Transmembrane</keyword>
<gene>
    <name evidence="2" type="ORF">GCM10008938_10190</name>
</gene>
<evidence type="ECO:0000256" key="1">
    <source>
        <dbReference type="SAM" id="Phobius"/>
    </source>
</evidence>
<evidence type="ECO:0000313" key="2">
    <source>
        <dbReference type="EMBL" id="GGJ25987.1"/>
    </source>
</evidence>
<dbReference type="InterPro" id="IPR047928">
    <property type="entry name" value="Perm_prefix_1"/>
</dbReference>
<proteinExistence type="predicted"/>
<protein>
    <submittedName>
        <fullName evidence="2">Uncharacterized protein</fullName>
    </submittedName>
</protein>
<evidence type="ECO:0000313" key="3">
    <source>
        <dbReference type="Proteomes" id="UP000632222"/>
    </source>
</evidence>
<dbReference type="EMBL" id="BMOD01000002">
    <property type="protein sequence ID" value="GGJ25987.1"/>
    <property type="molecule type" value="Genomic_DNA"/>
</dbReference>
<reference evidence="3" key="1">
    <citation type="journal article" date="2019" name="Int. J. Syst. Evol. Microbiol.">
        <title>The Global Catalogue of Microorganisms (GCM) 10K type strain sequencing project: providing services to taxonomists for standard genome sequencing and annotation.</title>
        <authorList>
            <consortium name="The Broad Institute Genomics Platform"/>
            <consortium name="The Broad Institute Genome Sequencing Center for Infectious Disease"/>
            <person name="Wu L."/>
            <person name="Ma J."/>
        </authorList>
    </citation>
    <scope>NUCLEOTIDE SEQUENCE [LARGE SCALE GENOMIC DNA]</scope>
    <source>
        <strain evidence="3">JCM 14370</strain>
    </source>
</reference>
<feature type="transmembrane region" description="Helical" evidence="1">
    <location>
        <begin position="75"/>
        <end position="92"/>
    </location>
</feature>
<keyword evidence="1" id="KW-0472">Membrane</keyword>
<name>A0ABQ2CVV7_9DEIO</name>
<organism evidence="2 3">
    <name type="scientific">Deinococcus roseus</name>
    <dbReference type="NCBI Taxonomy" id="392414"/>
    <lineage>
        <taxon>Bacteria</taxon>
        <taxon>Thermotogati</taxon>
        <taxon>Deinococcota</taxon>
        <taxon>Deinococci</taxon>
        <taxon>Deinococcales</taxon>
        <taxon>Deinococcaceae</taxon>
        <taxon>Deinococcus</taxon>
    </lineage>
</organism>
<keyword evidence="1" id="KW-1133">Transmembrane helix</keyword>
<accession>A0ABQ2CVV7</accession>
<dbReference type="Proteomes" id="UP000632222">
    <property type="component" value="Unassembled WGS sequence"/>
</dbReference>
<keyword evidence="3" id="KW-1185">Reference proteome</keyword>
<dbReference type="NCBIfam" id="NF038403">
    <property type="entry name" value="perm_prefix_1"/>
    <property type="match status" value="1"/>
</dbReference>
<sequence length="315" mass="35264">MKTIDQYIHKATRGLPRKERIDAAAELRAHMIEKIKDLMQQGFSREEAAYLAVQEMGSPTVPFWQRFRHFAQYQLPYWVLGAVLLSGGYWWGKDNLFAPKAGVYALQDIGVKEMKDILNLGSQSTSGWKGVKVVFPTETRHLTVMLMEGARPGMSRSTPAVPQPGEEGKPNNFRFQETFLLGLNSKASIPDCPGPGLVVLNLSKETTADLSTCTGIPMDSKASIIEPWRVASAALGSGELHLNTWTPIAELYLPDPMKCDPSGACRNVDQGETINRTRLDHWRVLMVYASNHQEAPAPELHWNRGQEHWTVTEHQ</sequence>
<dbReference type="RefSeq" id="WP_189000834.1">
    <property type="nucleotide sequence ID" value="NZ_BMOD01000002.1"/>
</dbReference>